<feature type="domain" description="Low molecular weight protein antigen 6 PH" evidence="1">
    <location>
        <begin position="64"/>
        <end position="133"/>
    </location>
</feature>
<name>A0A238ZZN8_9ACTN</name>
<organism evidence="2 3">
    <name type="scientific">Blastococcus mobilis</name>
    <dbReference type="NCBI Taxonomy" id="1938746"/>
    <lineage>
        <taxon>Bacteria</taxon>
        <taxon>Bacillati</taxon>
        <taxon>Actinomycetota</taxon>
        <taxon>Actinomycetes</taxon>
        <taxon>Geodermatophilales</taxon>
        <taxon>Geodermatophilaceae</taxon>
        <taxon>Blastococcus</taxon>
    </lineage>
</organism>
<sequence>MSAVPRRLRLLLALLGAVVVAVMVFVAAGLKETTNTVVTYRTSDQVAMVGLGLVLAAGILFLGRSRVDADADGVRVRNVVVRHELPWQAVRAVRFERKSPWASLLLENDDEISLLAVQAVDKEHAVRAVESLRALHAAARAKDPVPPPLLYDD</sequence>
<evidence type="ECO:0000313" key="3">
    <source>
        <dbReference type="Proteomes" id="UP000198403"/>
    </source>
</evidence>
<protein>
    <submittedName>
        <fullName evidence="2">PH domain-containing protein</fullName>
    </submittedName>
</protein>
<evidence type="ECO:0000313" key="2">
    <source>
        <dbReference type="EMBL" id="SNR88328.1"/>
    </source>
</evidence>
<accession>A0A238ZZN8</accession>
<dbReference type="Proteomes" id="UP000198403">
    <property type="component" value="Unassembled WGS sequence"/>
</dbReference>
<dbReference type="AlphaFoldDB" id="A0A238ZZN8"/>
<dbReference type="Pfam" id="PF10756">
    <property type="entry name" value="bPH_6"/>
    <property type="match status" value="1"/>
</dbReference>
<proteinExistence type="predicted"/>
<keyword evidence="3" id="KW-1185">Reference proteome</keyword>
<evidence type="ECO:0000259" key="1">
    <source>
        <dbReference type="Pfam" id="PF10756"/>
    </source>
</evidence>
<gene>
    <name evidence="2" type="ORF">SAMN06272737_13517</name>
</gene>
<dbReference type="InterPro" id="IPR019692">
    <property type="entry name" value="CFP-6_PH"/>
</dbReference>
<dbReference type="EMBL" id="FZNO01000035">
    <property type="protein sequence ID" value="SNR88328.1"/>
    <property type="molecule type" value="Genomic_DNA"/>
</dbReference>
<reference evidence="2 3" key="1">
    <citation type="submission" date="2017-06" db="EMBL/GenBank/DDBJ databases">
        <authorList>
            <person name="Kim H.J."/>
            <person name="Triplett B.A."/>
        </authorList>
    </citation>
    <scope>NUCLEOTIDE SEQUENCE [LARGE SCALE GENOMIC DNA]</scope>
    <source>
        <strain evidence="2 3">DSM 44272</strain>
    </source>
</reference>